<dbReference type="RefSeq" id="WP_118764048.1">
    <property type="nucleotide sequence ID" value="NZ_CABJCF010000001.1"/>
</dbReference>
<sequence>MIEKYLQKNYPNGSIGAFMASYFEMAFKGKDATTEIFISVFKYKAQHLGQTGSKSAPDILLIFDEDGYQSIIDNKAYSEYSINGDHHNRMVHNYIRNIKNYSSCKYPIGYFSYIAGGFIKSIDKQIQTIANESGVNGSGITVGNFIKLIERNQIKPFSHKELRKIFDLNKQILLEDI</sequence>
<evidence type="ECO:0000313" key="2">
    <source>
        <dbReference type="Proteomes" id="UP000284731"/>
    </source>
</evidence>
<proteinExistence type="predicted"/>
<accession>A0A412PH78</accession>
<dbReference type="GO" id="GO:0009036">
    <property type="term" value="F:type II site-specific deoxyribonuclease activity"/>
    <property type="evidence" value="ECO:0007669"/>
    <property type="project" value="InterPro"/>
</dbReference>
<comment type="caution">
    <text evidence="1">The sequence shown here is derived from an EMBL/GenBank/DDBJ whole genome shotgun (WGS) entry which is preliminary data.</text>
</comment>
<gene>
    <name evidence="1" type="ORF">DWX20_00310</name>
</gene>
<dbReference type="GO" id="GO:0009307">
    <property type="term" value="P:DNA restriction-modification system"/>
    <property type="evidence" value="ECO:0007669"/>
    <property type="project" value="InterPro"/>
</dbReference>
<dbReference type="EMBL" id="QRWX01000001">
    <property type="protein sequence ID" value="RGT57527.1"/>
    <property type="molecule type" value="Genomic_DNA"/>
</dbReference>
<dbReference type="Proteomes" id="UP000284731">
    <property type="component" value="Unassembled WGS sequence"/>
</dbReference>
<protein>
    <submittedName>
        <fullName evidence="1">Uncharacterized protein</fullName>
    </submittedName>
</protein>
<dbReference type="AlphaFoldDB" id="A0A412PH78"/>
<reference evidence="1 2" key="1">
    <citation type="submission" date="2018-08" db="EMBL/GenBank/DDBJ databases">
        <title>A genome reference for cultivated species of the human gut microbiota.</title>
        <authorList>
            <person name="Zou Y."/>
            <person name="Xue W."/>
            <person name="Luo G."/>
        </authorList>
    </citation>
    <scope>NUCLEOTIDE SEQUENCE [LARGE SCALE GENOMIC DNA]</scope>
    <source>
        <strain evidence="1 2">AF18-46</strain>
    </source>
</reference>
<dbReference type="InterPro" id="IPR011335">
    <property type="entry name" value="Restrct_endonuc-II-like"/>
</dbReference>
<dbReference type="Gene3D" id="3.40.91.30">
    <property type="match status" value="1"/>
</dbReference>
<organism evidence="1 2">
    <name type="scientific">Solobacterium moorei</name>
    <dbReference type="NCBI Taxonomy" id="102148"/>
    <lineage>
        <taxon>Bacteria</taxon>
        <taxon>Bacillati</taxon>
        <taxon>Bacillota</taxon>
        <taxon>Erysipelotrichia</taxon>
        <taxon>Erysipelotrichales</taxon>
        <taxon>Erysipelotrichaceae</taxon>
        <taxon>Solobacterium</taxon>
    </lineage>
</organism>
<name>A0A412PH78_9FIRM</name>
<dbReference type="SUPFAM" id="SSF52980">
    <property type="entry name" value="Restriction endonuclease-like"/>
    <property type="match status" value="1"/>
</dbReference>
<evidence type="ECO:0000313" key="1">
    <source>
        <dbReference type="EMBL" id="RGT57527.1"/>
    </source>
</evidence>